<evidence type="ECO:0000256" key="3">
    <source>
        <dbReference type="SAM" id="MobiDB-lite"/>
    </source>
</evidence>
<feature type="region of interest" description="Disordered" evidence="3">
    <location>
        <begin position="1"/>
        <end position="27"/>
    </location>
</feature>
<dbReference type="InterPro" id="IPR010989">
    <property type="entry name" value="SNARE"/>
</dbReference>
<dbReference type="Pfam" id="PF14523">
    <property type="entry name" value="Syntaxin_2"/>
    <property type="match status" value="1"/>
</dbReference>
<dbReference type="PROSITE" id="PS00914">
    <property type="entry name" value="SYNTAXIN"/>
    <property type="match status" value="1"/>
</dbReference>
<dbReference type="GO" id="GO:0006886">
    <property type="term" value="P:intracellular protein transport"/>
    <property type="evidence" value="ECO:0007669"/>
    <property type="project" value="InterPro"/>
</dbReference>
<accession>A0A9W9G8J0</accession>
<dbReference type="CDD" id="cd15840">
    <property type="entry name" value="SNARE_Qa"/>
    <property type="match status" value="1"/>
</dbReference>
<evidence type="ECO:0000256" key="4">
    <source>
        <dbReference type="SAM" id="Phobius"/>
    </source>
</evidence>
<feature type="coiled-coil region" evidence="2">
    <location>
        <begin position="34"/>
        <end position="77"/>
    </location>
</feature>
<dbReference type="Gene3D" id="1.20.5.110">
    <property type="match status" value="1"/>
</dbReference>
<proteinExistence type="inferred from homology"/>
<dbReference type="EMBL" id="JAPQKH010000002">
    <property type="protein sequence ID" value="KAJ5113392.1"/>
    <property type="molecule type" value="Genomic_DNA"/>
</dbReference>
<sequence length="270" mass="31081">MTYQDLESLESQPTTMRRDEDPRYRDDPEFDQLAVTLAEQLESLSQSMNDMRRQISLINTKRDNPRLRERIDDLRAKSMAAFKAAGEEIKKIEKWEDINKNQRYTQNKLADQFKAHGTEFQTILRTDVDRRQASSVALRSSVEGVEQPNDDTHFQLQEQQLEQPQLANQDEVEFQTLLIEQREREIRNIEEGMTNISGLMGQVHDLVIQQGSNVDNIEQNIQDTTSDTRGANTELRSASRYQKNARNKACCLFVILAIILAIIVLAVVLG</sequence>
<keyword evidence="7" id="KW-1185">Reference proteome</keyword>
<dbReference type="InterPro" id="IPR006011">
    <property type="entry name" value="Syntaxin_N"/>
</dbReference>
<dbReference type="FunFam" id="1.20.5.110:FF:000059">
    <property type="entry name" value="Related to syntaxin 12"/>
    <property type="match status" value="1"/>
</dbReference>
<dbReference type="GO" id="GO:0006906">
    <property type="term" value="P:vesicle fusion"/>
    <property type="evidence" value="ECO:0007669"/>
    <property type="project" value="TreeGrafter"/>
</dbReference>
<name>A0A9W9G8J0_9EURO</name>
<dbReference type="GO" id="GO:0005484">
    <property type="term" value="F:SNAP receptor activity"/>
    <property type="evidence" value="ECO:0007669"/>
    <property type="project" value="InterPro"/>
</dbReference>
<dbReference type="InterPro" id="IPR006012">
    <property type="entry name" value="Syntaxin/epimorphin_CS"/>
</dbReference>
<dbReference type="GO" id="GO:0000149">
    <property type="term" value="F:SNARE binding"/>
    <property type="evidence" value="ECO:0007669"/>
    <property type="project" value="TreeGrafter"/>
</dbReference>
<evidence type="ECO:0000313" key="7">
    <source>
        <dbReference type="Proteomes" id="UP001149165"/>
    </source>
</evidence>
<feature type="domain" description="T-SNARE coiled-coil homology" evidence="5">
    <location>
        <begin position="176"/>
        <end position="238"/>
    </location>
</feature>
<dbReference type="PANTHER" id="PTHR19957:SF38">
    <property type="entry name" value="LD27581P"/>
    <property type="match status" value="1"/>
</dbReference>
<dbReference type="SUPFAM" id="SSF47661">
    <property type="entry name" value="t-snare proteins"/>
    <property type="match status" value="1"/>
</dbReference>
<keyword evidence="4" id="KW-0812">Transmembrane</keyword>
<keyword evidence="2" id="KW-0175">Coiled coil</keyword>
<dbReference type="SMART" id="SM00397">
    <property type="entry name" value="t_SNARE"/>
    <property type="match status" value="1"/>
</dbReference>
<feature type="transmembrane region" description="Helical" evidence="4">
    <location>
        <begin position="249"/>
        <end position="269"/>
    </location>
</feature>
<comment type="similarity">
    <text evidence="1">Belongs to the syntaxin family.</text>
</comment>
<feature type="compositionally biased region" description="Basic and acidic residues" evidence="3">
    <location>
        <begin position="16"/>
        <end position="27"/>
    </location>
</feature>
<protein>
    <recommendedName>
        <fullName evidence="5">t-SNARE coiled-coil homology domain-containing protein</fullName>
    </recommendedName>
</protein>
<keyword evidence="4" id="KW-1133">Transmembrane helix</keyword>
<dbReference type="Gene3D" id="1.20.58.70">
    <property type="match status" value="1"/>
</dbReference>
<evidence type="ECO:0000259" key="5">
    <source>
        <dbReference type="PROSITE" id="PS50192"/>
    </source>
</evidence>
<dbReference type="GO" id="GO:0048278">
    <property type="term" value="P:vesicle docking"/>
    <property type="evidence" value="ECO:0007669"/>
    <property type="project" value="TreeGrafter"/>
</dbReference>
<feature type="compositionally biased region" description="Polar residues" evidence="3">
    <location>
        <begin position="1"/>
        <end position="15"/>
    </location>
</feature>
<dbReference type="InterPro" id="IPR045242">
    <property type="entry name" value="Syntaxin"/>
</dbReference>
<dbReference type="GO" id="GO:0031201">
    <property type="term" value="C:SNARE complex"/>
    <property type="evidence" value="ECO:0007669"/>
    <property type="project" value="TreeGrafter"/>
</dbReference>
<dbReference type="InterPro" id="IPR000727">
    <property type="entry name" value="T_SNARE_dom"/>
</dbReference>
<evidence type="ECO:0000256" key="1">
    <source>
        <dbReference type="ARBA" id="ARBA00009063"/>
    </source>
</evidence>
<keyword evidence="4" id="KW-0472">Membrane</keyword>
<dbReference type="OrthoDB" id="364348at2759"/>
<evidence type="ECO:0000256" key="2">
    <source>
        <dbReference type="SAM" id="Coils"/>
    </source>
</evidence>
<organism evidence="6 7">
    <name type="scientific">Penicillium angulare</name>
    <dbReference type="NCBI Taxonomy" id="116970"/>
    <lineage>
        <taxon>Eukaryota</taxon>
        <taxon>Fungi</taxon>
        <taxon>Dikarya</taxon>
        <taxon>Ascomycota</taxon>
        <taxon>Pezizomycotina</taxon>
        <taxon>Eurotiomycetes</taxon>
        <taxon>Eurotiomycetidae</taxon>
        <taxon>Eurotiales</taxon>
        <taxon>Aspergillaceae</taxon>
        <taxon>Penicillium</taxon>
    </lineage>
</organism>
<dbReference type="AlphaFoldDB" id="A0A9W9G8J0"/>
<reference evidence="6" key="1">
    <citation type="submission" date="2022-11" db="EMBL/GenBank/DDBJ databases">
        <authorList>
            <person name="Petersen C."/>
        </authorList>
    </citation>
    <scope>NUCLEOTIDE SEQUENCE</scope>
    <source>
        <strain evidence="6">IBT 30069</strain>
    </source>
</reference>
<dbReference type="Pfam" id="PF05739">
    <property type="entry name" value="SNARE"/>
    <property type="match status" value="1"/>
</dbReference>
<reference evidence="6" key="2">
    <citation type="journal article" date="2023" name="IMA Fungus">
        <title>Comparative genomic study of the Penicillium genus elucidates a diverse pangenome and 15 lateral gene transfer events.</title>
        <authorList>
            <person name="Petersen C."/>
            <person name="Sorensen T."/>
            <person name="Nielsen M.R."/>
            <person name="Sondergaard T.E."/>
            <person name="Sorensen J.L."/>
            <person name="Fitzpatrick D.A."/>
            <person name="Frisvad J.C."/>
            <person name="Nielsen K.L."/>
        </authorList>
    </citation>
    <scope>NUCLEOTIDE SEQUENCE</scope>
    <source>
        <strain evidence="6">IBT 30069</strain>
    </source>
</reference>
<gene>
    <name evidence="6" type="ORF">N7456_001926</name>
</gene>
<comment type="caution">
    <text evidence="6">The sequence shown here is derived from an EMBL/GenBank/DDBJ whole genome shotgun (WGS) entry which is preliminary data.</text>
</comment>
<dbReference type="Proteomes" id="UP001149165">
    <property type="component" value="Unassembled WGS sequence"/>
</dbReference>
<dbReference type="PANTHER" id="PTHR19957">
    <property type="entry name" value="SYNTAXIN"/>
    <property type="match status" value="1"/>
</dbReference>
<dbReference type="GO" id="GO:0012505">
    <property type="term" value="C:endomembrane system"/>
    <property type="evidence" value="ECO:0007669"/>
    <property type="project" value="TreeGrafter"/>
</dbReference>
<dbReference type="PROSITE" id="PS50192">
    <property type="entry name" value="T_SNARE"/>
    <property type="match status" value="1"/>
</dbReference>
<dbReference type="GO" id="GO:0006896">
    <property type="term" value="P:Golgi to vacuole transport"/>
    <property type="evidence" value="ECO:0007669"/>
    <property type="project" value="TreeGrafter"/>
</dbReference>
<evidence type="ECO:0000313" key="6">
    <source>
        <dbReference type="EMBL" id="KAJ5113392.1"/>
    </source>
</evidence>